<protein>
    <submittedName>
        <fullName evidence="2">Acetyltransferase</fullName>
    </submittedName>
</protein>
<dbReference type="EMBL" id="LGUP01000136">
    <property type="protein sequence ID" value="KOG26645.1"/>
    <property type="molecule type" value="Genomic_DNA"/>
</dbReference>
<dbReference type="CDD" id="cd04301">
    <property type="entry name" value="NAT_SF"/>
    <property type="match status" value="1"/>
</dbReference>
<dbReference type="GO" id="GO:0016747">
    <property type="term" value="F:acyltransferase activity, transferring groups other than amino-acyl groups"/>
    <property type="evidence" value="ECO:0007669"/>
    <property type="project" value="InterPro"/>
</dbReference>
<dbReference type="Gene3D" id="3.40.630.30">
    <property type="match status" value="1"/>
</dbReference>
<dbReference type="InterPro" id="IPR000182">
    <property type="entry name" value="GNAT_dom"/>
</dbReference>
<gene>
    <name evidence="2" type="ORF">ADK34_16155</name>
</gene>
<dbReference type="OrthoDB" id="9799092at2"/>
<feature type="domain" description="N-acetyltransferase" evidence="1">
    <location>
        <begin position="17"/>
        <end position="184"/>
    </location>
</feature>
<dbReference type="Pfam" id="PF00583">
    <property type="entry name" value="Acetyltransf_1"/>
    <property type="match status" value="1"/>
</dbReference>
<sequence length="186" mass="20853">MDFSIRVIRSDEWEEGRELRLVALRDPVAHLAFLDTYEDAVARPDSFWQERTEGASEDGPGDVRQFVAEAADGRWLGTVTVLVERAGTETYFGDVPAVEQTHVVGVFVRDEARGSGVIDALYEAAVEWSWSLEQGVERVRLYVHGENVRAQAAYRRMGFVDTGVRVALHGQEDAQELEFELLRPAG</sequence>
<proteinExistence type="predicted"/>
<organism evidence="2 3">
    <name type="scientific">Streptomyces viridochromogenes</name>
    <dbReference type="NCBI Taxonomy" id="1938"/>
    <lineage>
        <taxon>Bacteria</taxon>
        <taxon>Bacillati</taxon>
        <taxon>Actinomycetota</taxon>
        <taxon>Actinomycetes</taxon>
        <taxon>Kitasatosporales</taxon>
        <taxon>Streptomycetaceae</taxon>
        <taxon>Streptomyces</taxon>
    </lineage>
</organism>
<evidence type="ECO:0000259" key="1">
    <source>
        <dbReference type="PROSITE" id="PS51186"/>
    </source>
</evidence>
<reference evidence="2 3" key="1">
    <citation type="submission" date="2015-06" db="EMBL/GenBank/DDBJ databases">
        <authorList>
            <person name="Hoefler B.C."/>
            <person name="Straight P.D."/>
        </authorList>
    </citation>
    <scope>NUCLEOTIDE SEQUENCE [LARGE SCALE GENOMIC DNA]</scope>
    <source>
        <strain evidence="2 3">NRRL 3427</strain>
    </source>
</reference>
<keyword evidence="2" id="KW-0808">Transferase</keyword>
<dbReference type="InterPro" id="IPR016181">
    <property type="entry name" value="Acyl_CoA_acyltransferase"/>
</dbReference>
<evidence type="ECO:0000313" key="2">
    <source>
        <dbReference type="EMBL" id="KOG26645.1"/>
    </source>
</evidence>
<dbReference type="Proteomes" id="UP000037023">
    <property type="component" value="Unassembled WGS sequence"/>
</dbReference>
<dbReference type="AlphaFoldDB" id="A0A0L8KLB8"/>
<dbReference type="PROSITE" id="PS51186">
    <property type="entry name" value="GNAT"/>
    <property type="match status" value="1"/>
</dbReference>
<dbReference type="PATRIC" id="fig|1938.6.peg.3494"/>
<dbReference type="RefSeq" id="WP_033212634.1">
    <property type="nucleotide sequence ID" value="NZ_LGUP01000136.1"/>
</dbReference>
<name>A0A0L8KLB8_STRVR</name>
<dbReference type="SUPFAM" id="SSF55729">
    <property type="entry name" value="Acyl-CoA N-acyltransferases (Nat)"/>
    <property type="match status" value="1"/>
</dbReference>
<evidence type="ECO:0000313" key="3">
    <source>
        <dbReference type="Proteomes" id="UP000037023"/>
    </source>
</evidence>
<accession>A0A0L8KLB8</accession>
<comment type="caution">
    <text evidence="2">The sequence shown here is derived from an EMBL/GenBank/DDBJ whole genome shotgun (WGS) entry which is preliminary data.</text>
</comment>